<dbReference type="GO" id="GO:0004325">
    <property type="term" value="F:ferrochelatase activity"/>
    <property type="evidence" value="ECO:0007669"/>
    <property type="project" value="InterPro"/>
</dbReference>
<keyword evidence="4" id="KW-0520">NAD</keyword>
<comment type="caution">
    <text evidence="7">The sequence shown here is derived from an EMBL/GenBank/DDBJ whole genome shotgun (WGS) entry which is preliminary data.</text>
</comment>
<dbReference type="SUPFAM" id="SSF51735">
    <property type="entry name" value="NAD(P)-binding Rossmann-fold domains"/>
    <property type="match status" value="1"/>
</dbReference>
<comment type="pathway">
    <text evidence="1">Porphyrin-containing compound metabolism; siroheme biosynthesis; sirohydrochlorin from precorrin-2: step 1/1.</text>
</comment>
<evidence type="ECO:0000256" key="1">
    <source>
        <dbReference type="ARBA" id="ARBA00005010"/>
    </source>
</evidence>
<dbReference type="GO" id="GO:0019354">
    <property type="term" value="P:siroheme biosynthetic process"/>
    <property type="evidence" value="ECO:0007669"/>
    <property type="project" value="UniProtKB-UniPathway"/>
</dbReference>
<keyword evidence="8" id="KW-1185">Reference proteome</keyword>
<evidence type="ECO:0000256" key="2">
    <source>
        <dbReference type="ARBA" id="ARBA00012400"/>
    </source>
</evidence>
<dbReference type="Pfam" id="PF13241">
    <property type="entry name" value="NAD_binding_7"/>
    <property type="match status" value="1"/>
</dbReference>
<dbReference type="EC" id="1.3.1.76" evidence="2"/>
<dbReference type="RefSeq" id="WP_154456717.1">
    <property type="nucleotide sequence ID" value="NZ_VUMV01000001.1"/>
</dbReference>
<evidence type="ECO:0000313" key="7">
    <source>
        <dbReference type="EMBL" id="MST80905.1"/>
    </source>
</evidence>
<dbReference type="PANTHER" id="PTHR35330:SF1">
    <property type="entry name" value="SIROHEME BIOSYNTHESIS PROTEIN MET8"/>
    <property type="match status" value="1"/>
</dbReference>
<evidence type="ECO:0000256" key="5">
    <source>
        <dbReference type="ARBA" id="ARBA00023244"/>
    </source>
</evidence>
<proteinExistence type="predicted"/>
<dbReference type="NCBIfam" id="TIGR01470">
    <property type="entry name" value="cysG_Nterm"/>
    <property type="match status" value="1"/>
</dbReference>
<dbReference type="InterPro" id="IPR036291">
    <property type="entry name" value="NAD(P)-bd_dom_sf"/>
</dbReference>
<sequence>MKNKYFPFFVDLSEKQVVVIGAGSIASRRVRTLLSFADHITVVSPEATEEIAGLAAEGKIRWIKEKYSRERLADADLVLACTDHPEVNSDIHAACKCLGIPVNLCNDRTRCDFYFPGIVEKDNVVVGITASGSDHHLARQVREIISSALEKI</sequence>
<dbReference type="AlphaFoldDB" id="A0A7X2TMW8"/>
<protein>
    <recommendedName>
        <fullName evidence="2">precorrin-2 dehydrogenase</fullName>
        <ecNumber evidence="2">1.3.1.76</ecNumber>
    </recommendedName>
</protein>
<dbReference type="PANTHER" id="PTHR35330">
    <property type="entry name" value="SIROHEME BIOSYNTHESIS PROTEIN MET8"/>
    <property type="match status" value="1"/>
</dbReference>
<comment type="catalytic activity">
    <reaction evidence="6">
        <text>precorrin-2 + NAD(+) = sirohydrochlorin + NADH + 2 H(+)</text>
        <dbReference type="Rhea" id="RHEA:15613"/>
        <dbReference type="ChEBI" id="CHEBI:15378"/>
        <dbReference type="ChEBI" id="CHEBI:57540"/>
        <dbReference type="ChEBI" id="CHEBI:57945"/>
        <dbReference type="ChEBI" id="CHEBI:58351"/>
        <dbReference type="ChEBI" id="CHEBI:58827"/>
        <dbReference type="EC" id="1.3.1.76"/>
    </reaction>
</comment>
<dbReference type="Gene3D" id="3.40.50.720">
    <property type="entry name" value="NAD(P)-binding Rossmann-like Domain"/>
    <property type="match status" value="1"/>
</dbReference>
<evidence type="ECO:0000313" key="8">
    <source>
        <dbReference type="Proteomes" id="UP000466864"/>
    </source>
</evidence>
<keyword evidence="3" id="KW-0560">Oxidoreductase</keyword>
<accession>A0A7X2TMW8</accession>
<dbReference type="InterPro" id="IPR006367">
    <property type="entry name" value="Sirohaem_synthase_N"/>
</dbReference>
<reference evidence="7 8" key="1">
    <citation type="submission" date="2019-08" db="EMBL/GenBank/DDBJ databases">
        <title>In-depth cultivation of the pig gut microbiome towards novel bacterial diversity and tailored functional studies.</title>
        <authorList>
            <person name="Wylensek D."/>
            <person name="Hitch T.C.A."/>
            <person name="Clavel T."/>
        </authorList>
    </citation>
    <scope>NUCLEOTIDE SEQUENCE [LARGE SCALE GENOMIC DNA]</scope>
    <source>
        <strain evidence="7 8">Oil+RF-744-WCA-WT-13</strain>
    </source>
</reference>
<gene>
    <name evidence="7" type="ORF">FYJ60_00945</name>
</gene>
<evidence type="ECO:0000256" key="3">
    <source>
        <dbReference type="ARBA" id="ARBA00023002"/>
    </source>
</evidence>
<dbReference type="UniPathway" id="UPA00262">
    <property type="reaction ID" value="UER00222"/>
</dbReference>
<keyword evidence="5" id="KW-0627">Porphyrin biosynthesis</keyword>
<evidence type="ECO:0000256" key="4">
    <source>
        <dbReference type="ARBA" id="ARBA00023027"/>
    </source>
</evidence>
<dbReference type="SUPFAM" id="SSF75615">
    <property type="entry name" value="Siroheme synthase middle domains-like"/>
    <property type="match status" value="1"/>
</dbReference>
<dbReference type="Proteomes" id="UP000466864">
    <property type="component" value="Unassembled WGS sequence"/>
</dbReference>
<evidence type="ECO:0000256" key="6">
    <source>
        <dbReference type="ARBA" id="ARBA00047561"/>
    </source>
</evidence>
<dbReference type="EMBL" id="VUMV01000001">
    <property type="protein sequence ID" value="MST80905.1"/>
    <property type="molecule type" value="Genomic_DNA"/>
</dbReference>
<dbReference type="InterPro" id="IPR028161">
    <property type="entry name" value="Met8-like"/>
</dbReference>
<dbReference type="GO" id="GO:0043115">
    <property type="term" value="F:precorrin-2 dehydrogenase activity"/>
    <property type="evidence" value="ECO:0007669"/>
    <property type="project" value="UniProtKB-EC"/>
</dbReference>
<organism evidence="7 8">
    <name type="scientific">Bilifractor porci</name>
    <dbReference type="NCBI Taxonomy" id="2606636"/>
    <lineage>
        <taxon>Bacteria</taxon>
        <taxon>Bacillati</taxon>
        <taxon>Bacillota</taxon>
        <taxon>Clostridia</taxon>
        <taxon>Lachnospirales</taxon>
        <taxon>Lachnospiraceae</taxon>
        <taxon>Bilifractor</taxon>
    </lineage>
</organism>
<name>A0A7X2TMW8_9FIRM</name>